<accession>A0A6A3ENT7</accession>
<organism evidence="1 3">
    <name type="scientific">Phytophthora fragariae</name>
    <dbReference type="NCBI Taxonomy" id="53985"/>
    <lineage>
        <taxon>Eukaryota</taxon>
        <taxon>Sar</taxon>
        <taxon>Stramenopiles</taxon>
        <taxon>Oomycota</taxon>
        <taxon>Peronosporomycetes</taxon>
        <taxon>Peronosporales</taxon>
        <taxon>Peronosporaceae</taxon>
        <taxon>Phytophthora</taxon>
    </lineage>
</organism>
<evidence type="ECO:0000313" key="3">
    <source>
        <dbReference type="Proteomes" id="UP000429523"/>
    </source>
</evidence>
<dbReference type="Proteomes" id="UP000433483">
    <property type="component" value="Unassembled WGS sequence"/>
</dbReference>
<proteinExistence type="predicted"/>
<dbReference type="Proteomes" id="UP000429523">
    <property type="component" value="Unassembled WGS sequence"/>
</dbReference>
<evidence type="ECO:0000313" key="2">
    <source>
        <dbReference type="EMBL" id="KAE9205180.1"/>
    </source>
</evidence>
<gene>
    <name evidence="2" type="ORF">PF005_g13509</name>
    <name evidence="1" type="ORF">PF009_g14807</name>
</gene>
<evidence type="ECO:0000313" key="1">
    <source>
        <dbReference type="EMBL" id="KAE8935234.1"/>
    </source>
</evidence>
<keyword evidence="4" id="KW-1185">Reference proteome</keyword>
<dbReference type="EMBL" id="QXGF01000825">
    <property type="protein sequence ID" value="KAE8935234.1"/>
    <property type="molecule type" value="Genomic_DNA"/>
</dbReference>
<dbReference type="AlphaFoldDB" id="A0A6A3ENT7"/>
<evidence type="ECO:0000313" key="4">
    <source>
        <dbReference type="Proteomes" id="UP000433483"/>
    </source>
</evidence>
<sequence length="99" mass="11120">MKSSTSREAWSKFSGRGYWLHQRDVADIVSRRQRALRGLKRGIRAVALSESIGFLFDLFDDDDEDVSSLDVPDPGGYMLMECIEAHWASSLLGVGRNGR</sequence>
<protein>
    <submittedName>
        <fullName evidence="1">Uncharacterized protein</fullName>
    </submittedName>
</protein>
<reference evidence="3 4" key="1">
    <citation type="submission" date="2018-08" db="EMBL/GenBank/DDBJ databases">
        <title>Genomic investigation of the strawberry pathogen Phytophthora fragariae indicates pathogenicity is determined by transcriptional variation in three key races.</title>
        <authorList>
            <person name="Adams T.M."/>
            <person name="Armitage A.D."/>
            <person name="Sobczyk M.K."/>
            <person name="Bates H.J."/>
            <person name="Dunwell J.M."/>
            <person name="Nellist C.F."/>
            <person name="Harrison R.J."/>
        </authorList>
    </citation>
    <scope>NUCLEOTIDE SEQUENCE [LARGE SCALE GENOMIC DNA]</scope>
    <source>
        <strain evidence="2 4">NOV-27</strain>
        <strain evidence="1 3">NOV-9</strain>
    </source>
</reference>
<dbReference type="EMBL" id="QXGB01000752">
    <property type="protein sequence ID" value="KAE9205180.1"/>
    <property type="molecule type" value="Genomic_DNA"/>
</dbReference>
<comment type="caution">
    <text evidence="1">The sequence shown here is derived from an EMBL/GenBank/DDBJ whole genome shotgun (WGS) entry which is preliminary data.</text>
</comment>
<name>A0A6A3ENT7_9STRA</name>